<dbReference type="Proteomes" id="UP001556692">
    <property type="component" value="Unassembled WGS sequence"/>
</dbReference>
<evidence type="ECO:0000256" key="1">
    <source>
        <dbReference type="ARBA" id="ARBA00022801"/>
    </source>
</evidence>
<protein>
    <submittedName>
        <fullName evidence="3">Alpha/beta fold hydrolase</fullName>
    </submittedName>
</protein>
<accession>A0ABV3SQU6</accession>
<evidence type="ECO:0000259" key="2">
    <source>
        <dbReference type="Pfam" id="PF00561"/>
    </source>
</evidence>
<dbReference type="Gene3D" id="3.40.50.1820">
    <property type="entry name" value="alpha/beta hydrolase"/>
    <property type="match status" value="1"/>
</dbReference>
<dbReference type="InterPro" id="IPR050266">
    <property type="entry name" value="AB_hydrolase_sf"/>
</dbReference>
<organism evidence="3 4">
    <name type="scientific">Aquibium pacificus</name>
    <dbReference type="NCBI Taxonomy" id="3153579"/>
    <lineage>
        <taxon>Bacteria</taxon>
        <taxon>Pseudomonadati</taxon>
        <taxon>Pseudomonadota</taxon>
        <taxon>Alphaproteobacteria</taxon>
        <taxon>Hyphomicrobiales</taxon>
        <taxon>Phyllobacteriaceae</taxon>
        <taxon>Aquibium</taxon>
    </lineage>
</organism>
<gene>
    <name evidence="3" type="ORF">ABGN05_21645</name>
</gene>
<dbReference type="InterPro" id="IPR000073">
    <property type="entry name" value="AB_hydrolase_1"/>
</dbReference>
<evidence type="ECO:0000313" key="3">
    <source>
        <dbReference type="EMBL" id="MEX0408271.1"/>
    </source>
</evidence>
<dbReference type="RefSeq" id="WP_367956142.1">
    <property type="nucleotide sequence ID" value="NZ_JBDPGJ010000005.1"/>
</dbReference>
<dbReference type="PANTHER" id="PTHR43798:SF31">
    <property type="entry name" value="AB HYDROLASE SUPERFAMILY PROTEIN YCLE"/>
    <property type="match status" value="1"/>
</dbReference>
<dbReference type="PANTHER" id="PTHR43798">
    <property type="entry name" value="MONOACYLGLYCEROL LIPASE"/>
    <property type="match status" value="1"/>
</dbReference>
<keyword evidence="1 3" id="KW-0378">Hydrolase</keyword>
<dbReference type="EMBL" id="JBDPGJ010000005">
    <property type="protein sequence ID" value="MEX0408271.1"/>
    <property type="molecule type" value="Genomic_DNA"/>
</dbReference>
<sequence length="263" mass="27745">MAVVNFAEINGAACRYALDGEGARTLVLVHELGGSLDSWGGMIPLLPAGWRIVRHDLRGAGMSEKRRGTNDLDALADDVAALLDHLGIGGEVTIAGAAMGAAVAVRFATRHSTRVERLVLIGPALGVPAERREAARALTDRIEVDGMRALAETVLPRAFPEDLWSSPDAKSLAIARWLGADPEGYAANYRILVDQDLRPELAGIACPTLVLAGRHDPFGPPEAVDAGTAALRDRTFAALEGGHFMCIQSPGLVAEAISKFLAD</sequence>
<dbReference type="InterPro" id="IPR029058">
    <property type="entry name" value="AB_hydrolase_fold"/>
</dbReference>
<dbReference type="SUPFAM" id="SSF53474">
    <property type="entry name" value="alpha/beta-Hydrolases"/>
    <property type="match status" value="1"/>
</dbReference>
<feature type="domain" description="AB hydrolase-1" evidence="2">
    <location>
        <begin position="25"/>
        <end position="250"/>
    </location>
</feature>
<dbReference type="PRINTS" id="PR00111">
    <property type="entry name" value="ABHYDROLASE"/>
</dbReference>
<keyword evidence="4" id="KW-1185">Reference proteome</keyword>
<proteinExistence type="predicted"/>
<reference evidence="3 4" key="1">
    <citation type="submission" date="2024-05" db="EMBL/GenBank/DDBJ databases">
        <authorList>
            <person name="Jiang F."/>
        </authorList>
    </citation>
    <scope>NUCLEOTIDE SEQUENCE [LARGE SCALE GENOMIC DNA]</scope>
    <source>
        <strain evidence="3 4">LZ166</strain>
    </source>
</reference>
<dbReference type="GO" id="GO:0016787">
    <property type="term" value="F:hydrolase activity"/>
    <property type="evidence" value="ECO:0007669"/>
    <property type="project" value="UniProtKB-KW"/>
</dbReference>
<evidence type="ECO:0000313" key="4">
    <source>
        <dbReference type="Proteomes" id="UP001556692"/>
    </source>
</evidence>
<dbReference type="Pfam" id="PF00561">
    <property type="entry name" value="Abhydrolase_1"/>
    <property type="match status" value="1"/>
</dbReference>
<comment type="caution">
    <text evidence="3">The sequence shown here is derived from an EMBL/GenBank/DDBJ whole genome shotgun (WGS) entry which is preliminary data.</text>
</comment>
<name>A0ABV3SQU6_9HYPH</name>